<dbReference type="SUPFAM" id="SSF52540">
    <property type="entry name" value="P-loop containing nucleoside triphosphate hydrolases"/>
    <property type="match status" value="1"/>
</dbReference>
<dbReference type="EMBL" id="BKCJ010001485">
    <property type="protein sequence ID" value="GEU41801.1"/>
    <property type="molecule type" value="Genomic_DNA"/>
</dbReference>
<dbReference type="Pfam" id="PF21530">
    <property type="entry name" value="Pif1_2B_dom"/>
    <property type="match status" value="1"/>
</dbReference>
<comment type="similarity">
    <text evidence="1">Belongs to the helicase family.</text>
</comment>
<sequence>MFDDIPRGTSNDLHIPNLYMNDLEFDGTILYELLDSHSKAVTDFGLPSLSERLLKQLRNKEVMEGKSYNREKLAEEVVTVPRLNADQKNIYDLIMVDSAENRQELISVYGHGGTGKKFLWQTIINLLRSHGKIVLAVSSSGIASLLLPSGRTTHSSTLQNPTAKELQQKAIVCPRNETADIINTHILRKIKGESIIYKCSDEAIPLKYDGGAVELLYPMEYLNTLQFSGFSPHELELKVGTPIMLLRNVILGFDPLLLNFKTSKPR</sequence>
<evidence type="ECO:0000259" key="3">
    <source>
        <dbReference type="Pfam" id="PF21530"/>
    </source>
</evidence>
<evidence type="ECO:0000259" key="2">
    <source>
        <dbReference type="Pfam" id="PF05970"/>
    </source>
</evidence>
<dbReference type="Gene3D" id="3.40.50.300">
    <property type="entry name" value="P-loop containing nucleotide triphosphate hydrolases"/>
    <property type="match status" value="1"/>
</dbReference>
<keyword evidence="1" id="KW-0234">DNA repair</keyword>
<organism evidence="4">
    <name type="scientific">Tanacetum cinerariifolium</name>
    <name type="common">Dalmatian daisy</name>
    <name type="synonym">Chrysanthemum cinerariifolium</name>
    <dbReference type="NCBI Taxonomy" id="118510"/>
    <lineage>
        <taxon>Eukaryota</taxon>
        <taxon>Viridiplantae</taxon>
        <taxon>Streptophyta</taxon>
        <taxon>Embryophyta</taxon>
        <taxon>Tracheophyta</taxon>
        <taxon>Spermatophyta</taxon>
        <taxon>Magnoliopsida</taxon>
        <taxon>eudicotyledons</taxon>
        <taxon>Gunneridae</taxon>
        <taxon>Pentapetalae</taxon>
        <taxon>asterids</taxon>
        <taxon>campanulids</taxon>
        <taxon>Asterales</taxon>
        <taxon>Asteraceae</taxon>
        <taxon>Asteroideae</taxon>
        <taxon>Anthemideae</taxon>
        <taxon>Anthemidinae</taxon>
        <taxon>Tanacetum</taxon>
    </lineage>
</organism>
<accession>A0A6L2JXE8</accession>
<dbReference type="GO" id="GO:0006310">
    <property type="term" value="P:DNA recombination"/>
    <property type="evidence" value="ECO:0007669"/>
    <property type="project" value="UniProtKB-KW"/>
</dbReference>
<proteinExistence type="inferred from homology"/>
<dbReference type="AlphaFoldDB" id="A0A6L2JXE8"/>
<feature type="domain" description="DNA helicase Pif1-like DEAD-box helicase" evidence="2">
    <location>
        <begin position="83"/>
        <end position="178"/>
    </location>
</feature>
<dbReference type="GO" id="GO:0043139">
    <property type="term" value="F:5'-3' DNA helicase activity"/>
    <property type="evidence" value="ECO:0007669"/>
    <property type="project" value="UniProtKB-EC"/>
</dbReference>
<keyword evidence="1 4" id="KW-0347">Helicase</keyword>
<keyword evidence="1" id="KW-0233">DNA recombination</keyword>
<dbReference type="GO" id="GO:0006281">
    <property type="term" value="P:DNA repair"/>
    <property type="evidence" value="ECO:0007669"/>
    <property type="project" value="UniProtKB-KW"/>
</dbReference>
<evidence type="ECO:0000256" key="1">
    <source>
        <dbReference type="RuleBase" id="RU363044"/>
    </source>
</evidence>
<dbReference type="GO" id="GO:0016787">
    <property type="term" value="F:hydrolase activity"/>
    <property type="evidence" value="ECO:0007669"/>
    <property type="project" value="UniProtKB-KW"/>
</dbReference>
<keyword evidence="1" id="KW-0067">ATP-binding</keyword>
<comment type="cofactor">
    <cofactor evidence="1">
        <name>Mg(2+)</name>
        <dbReference type="ChEBI" id="CHEBI:18420"/>
    </cofactor>
</comment>
<dbReference type="EC" id="5.6.2.3" evidence="1"/>
<protein>
    <recommendedName>
        <fullName evidence="1">ATP-dependent DNA helicase</fullName>
        <ecNumber evidence="1">5.6.2.3</ecNumber>
    </recommendedName>
</protein>
<dbReference type="InterPro" id="IPR010285">
    <property type="entry name" value="DNA_helicase_pif1-like_DEAD"/>
</dbReference>
<comment type="caution">
    <text evidence="4">The sequence shown here is derived from an EMBL/GenBank/DDBJ whole genome shotgun (WGS) entry which is preliminary data.</text>
</comment>
<dbReference type="PANTHER" id="PTHR10492">
    <property type="match status" value="1"/>
</dbReference>
<dbReference type="InterPro" id="IPR027417">
    <property type="entry name" value="P-loop_NTPase"/>
</dbReference>
<reference evidence="4" key="1">
    <citation type="journal article" date="2019" name="Sci. Rep.">
        <title>Draft genome of Tanacetum cinerariifolium, the natural source of mosquito coil.</title>
        <authorList>
            <person name="Yamashiro T."/>
            <person name="Shiraishi A."/>
            <person name="Satake H."/>
            <person name="Nakayama K."/>
        </authorList>
    </citation>
    <scope>NUCLEOTIDE SEQUENCE</scope>
</reference>
<comment type="catalytic activity">
    <reaction evidence="1">
        <text>ATP + H2O = ADP + phosphate + H(+)</text>
        <dbReference type="Rhea" id="RHEA:13065"/>
        <dbReference type="ChEBI" id="CHEBI:15377"/>
        <dbReference type="ChEBI" id="CHEBI:15378"/>
        <dbReference type="ChEBI" id="CHEBI:30616"/>
        <dbReference type="ChEBI" id="CHEBI:43474"/>
        <dbReference type="ChEBI" id="CHEBI:456216"/>
        <dbReference type="EC" id="5.6.2.3"/>
    </reaction>
</comment>
<dbReference type="GO" id="GO:0005524">
    <property type="term" value="F:ATP binding"/>
    <property type="evidence" value="ECO:0007669"/>
    <property type="project" value="UniProtKB-KW"/>
</dbReference>
<evidence type="ECO:0000313" key="4">
    <source>
        <dbReference type="EMBL" id="GEU41801.1"/>
    </source>
</evidence>
<dbReference type="Pfam" id="PF05970">
    <property type="entry name" value="PIF1"/>
    <property type="match status" value="1"/>
</dbReference>
<dbReference type="InterPro" id="IPR049163">
    <property type="entry name" value="Pif1-like_2B_dom"/>
</dbReference>
<dbReference type="PANTHER" id="PTHR10492:SF96">
    <property type="entry name" value="ATP-DEPENDENT DNA HELICASE"/>
    <property type="match status" value="1"/>
</dbReference>
<feature type="domain" description="DNA helicase Pif1-like 2B" evidence="3">
    <location>
        <begin position="220"/>
        <end position="248"/>
    </location>
</feature>
<name>A0A6L2JXE8_TANCI</name>
<keyword evidence="1" id="KW-0227">DNA damage</keyword>
<keyword evidence="1" id="KW-0547">Nucleotide-binding</keyword>
<keyword evidence="1" id="KW-0378">Hydrolase</keyword>
<dbReference type="GO" id="GO:0000723">
    <property type="term" value="P:telomere maintenance"/>
    <property type="evidence" value="ECO:0007669"/>
    <property type="project" value="InterPro"/>
</dbReference>
<gene>
    <name evidence="4" type="ORF">Tci_013779</name>
</gene>